<dbReference type="PRINTS" id="PR00109">
    <property type="entry name" value="TYRKINASE"/>
</dbReference>
<reference evidence="13" key="1">
    <citation type="submission" date="2021-01" db="UniProtKB">
        <authorList>
            <consortium name="EnsemblPlants"/>
        </authorList>
    </citation>
    <scope>IDENTIFICATION</scope>
</reference>
<keyword evidence="5" id="KW-0808">Transferase</keyword>
<evidence type="ECO:0000256" key="1">
    <source>
        <dbReference type="ARBA" id="ARBA00004496"/>
    </source>
</evidence>
<keyword evidence="6 10" id="KW-0547">Nucleotide-binding</keyword>
<dbReference type="PANTHER" id="PTHR23257">
    <property type="entry name" value="SERINE-THREONINE PROTEIN KINASE"/>
    <property type="match status" value="1"/>
</dbReference>
<dbReference type="PROSITE" id="PS00108">
    <property type="entry name" value="PROTEIN_KINASE_ST"/>
    <property type="match status" value="1"/>
</dbReference>
<dbReference type="OMA" id="NWVPSEN"/>
<evidence type="ECO:0000256" key="4">
    <source>
        <dbReference type="ARBA" id="ARBA00022553"/>
    </source>
</evidence>
<dbReference type="PROSITE" id="PS00107">
    <property type="entry name" value="PROTEIN_KINASE_ATP"/>
    <property type="match status" value="1"/>
</dbReference>
<dbReference type="FunFam" id="3.10.20.90:FF:000058">
    <property type="entry name" value="Octicosapeptide/phox/Bem1p domain kinase superfamily protein"/>
    <property type="match status" value="1"/>
</dbReference>
<name>A0A7N0VGP9_KALFE</name>
<sequence>MCNKEIEPGEEVEENPTGISMDSPSASLSPDVGSAAVSTPRSNDESQRVKFLCSFSGSIFPRPQDGKLRYVGGETRIVSVPRDIKYEDLMSRMRELFEGAILLKYQQPDEDLDALVSVVNDDDVTNMMEEYDKLGSSDGFTRLRIFLFSLADQDVPLHFIESDERDSERRYVDALNNVNEPSDFLNQQWDSPRLSFVDDMYSGEQYLSAGPEGSVHNQRNWDVIMPSYSLQHAQYGSGQLQQMPGHRYIDMEPPWNPAPAYYSPRHHGHFDPRPSDFPHSPSSARFRMPVDFPDDYVRPPQVSQQPPLIIHHPQQIPQPAVLDSQSQQPDNTPWAPVDTPSAEKAGFPGNVIHGNNKAEGDSICGQCRMTFTRNPPDLEPTHMGNGLSQAFDPCNECLPNTGNGWMPPNQLNPRAEGPRGLPPMTGRLSDHYIVDGSGLTAPVSNSNLPEGPRVASNYSQLEEPRYVRPGYDVGGEQFASRVGGAGLRMHSPAAHEVPYGNSPFAYGTENSYQVQYGHAPAPGPWRNAPAPMRHGYELPATPAPNGTLSSGYQRNARESSPPMRIGVDNQNVLLHIPPEVRGLDASAMLEYPHGHALRLNTRNLNHHPVNLSPVQSVPDNLVTVVEPVDSLVPASVPVIDQVVIGNLQPVKGTGDGPQVTFEENGSREAKGSLAVEHNCGEEHNGTGDEKQGGIMVAEPVGTRVSEPSQENAKEATVVLETKLSVEELSFLPELIASVKEAALHGAEEVKAKFQDRNGSTVSDDSPDKDPHADGDSDNENVDTTKIEPTKAEAEAIARGLQTIRNEDLEEIRELGSGTYGAVYHGKWKGSDVAVKRIKASCFAGKPSERERLIADFWKEALLLSSLHHPNVVSFYGIVRDGPDGSLATVTEFMTNGSLKQFLQKKDRTIDRRKRLIIAMDAAFGMEYLHGKNIVHFDLKCENLLVNMKDPQRPVCKIGDLGLSKVKQHTLVSGGVRGTLPWMAPELLSGKSNMVSENVDVYSFGIVMWELLTGEEPYKDMHCASIIGGIVNNTLRPQIPSWCDPEWKSLMESCWTANPVDRPSFTEISQKLRTMAAAMNVK</sequence>
<feature type="compositionally biased region" description="Polar residues" evidence="11">
    <location>
        <begin position="17"/>
        <end position="28"/>
    </location>
</feature>
<dbReference type="Pfam" id="PF07714">
    <property type="entry name" value="PK_Tyr_Ser-Thr"/>
    <property type="match status" value="1"/>
</dbReference>
<dbReference type="SUPFAM" id="SSF56112">
    <property type="entry name" value="Protein kinase-like (PK-like)"/>
    <property type="match status" value="1"/>
</dbReference>
<feature type="domain" description="Protein kinase" evidence="12">
    <location>
        <begin position="808"/>
        <end position="1074"/>
    </location>
</feature>
<dbReference type="InterPro" id="IPR001245">
    <property type="entry name" value="Ser-Thr/Tyr_kinase_cat_dom"/>
</dbReference>
<dbReference type="FunFam" id="1.10.510.10:FF:000142">
    <property type="entry name" value="Octicosapeptide/phox/Bem1p domain kinase superfamily protein"/>
    <property type="match status" value="1"/>
</dbReference>
<dbReference type="SMART" id="SM00220">
    <property type="entry name" value="S_TKc"/>
    <property type="match status" value="1"/>
</dbReference>
<dbReference type="EnsemblPlants" id="Kaladp0809s0076.1.v1.1">
    <property type="protein sequence ID" value="Kaladp0809s0076.1.v1.1"/>
    <property type="gene ID" value="Kaladp0809s0076.v1.1"/>
</dbReference>
<evidence type="ECO:0000256" key="10">
    <source>
        <dbReference type="PROSITE-ProRule" id="PRU10141"/>
    </source>
</evidence>
<dbReference type="FunFam" id="3.30.200.20:FF:000081">
    <property type="entry name" value="Octicosapeptide/phox/Bem1p domain kinase superfamily protein"/>
    <property type="match status" value="1"/>
</dbReference>
<dbReference type="AlphaFoldDB" id="A0A7N0VGP9"/>
<evidence type="ECO:0000256" key="8">
    <source>
        <dbReference type="ARBA" id="ARBA00022840"/>
    </source>
</evidence>
<dbReference type="InterPro" id="IPR017441">
    <property type="entry name" value="Protein_kinase_ATP_BS"/>
</dbReference>
<proteinExistence type="predicted"/>
<keyword evidence="9" id="KW-0927">Auxin signaling pathway</keyword>
<dbReference type="Gene3D" id="3.30.200.20">
    <property type="entry name" value="Phosphorylase Kinase, domain 1"/>
    <property type="match status" value="1"/>
</dbReference>
<evidence type="ECO:0000256" key="7">
    <source>
        <dbReference type="ARBA" id="ARBA00022777"/>
    </source>
</evidence>
<evidence type="ECO:0000313" key="14">
    <source>
        <dbReference type="Proteomes" id="UP000594263"/>
    </source>
</evidence>
<feature type="compositionally biased region" description="Basic and acidic residues" evidence="11">
    <location>
        <begin position="765"/>
        <end position="774"/>
    </location>
</feature>
<dbReference type="Gene3D" id="3.10.20.90">
    <property type="entry name" value="Phosphatidylinositol 3-kinase Catalytic Subunit, Chain A, domain 1"/>
    <property type="match status" value="1"/>
</dbReference>
<keyword evidence="2" id="KW-0963">Cytoplasm</keyword>
<feature type="region of interest" description="Disordered" evidence="11">
    <location>
        <begin position="749"/>
        <end position="790"/>
    </location>
</feature>
<dbReference type="Proteomes" id="UP000594263">
    <property type="component" value="Unplaced"/>
</dbReference>
<evidence type="ECO:0000256" key="3">
    <source>
        <dbReference type="ARBA" id="ARBA00022527"/>
    </source>
</evidence>
<dbReference type="SUPFAM" id="SSF54277">
    <property type="entry name" value="CAD &amp; PB1 domains"/>
    <property type="match status" value="1"/>
</dbReference>
<organism evidence="13 14">
    <name type="scientific">Kalanchoe fedtschenkoi</name>
    <name type="common">Lavender scallops</name>
    <name type="synonym">South American air plant</name>
    <dbReference type="NCBI Taxonomy" id="63787"/>
    <lineage>
        <taxon>Eukaryota</taxon>
        <taxon>Viridiplantae</taxon>
        <taxon>Streptophyta</taxon>
        <taxon>Embryophyta</taxon>
        <taxon>Tracheophyta</taxon>
        <taxon>Spermatophyta</taxon>
        <taxon>Magnoliopsida</taxon>
        <taxon>eudicotyledons</taxon>
        <taxon>Gunneridae</taxon>
        <taxon>Pentapetalae</taxon>
        <taxon>Saxifragales</taxon>
        <taxon>Crassulaceae</taxon>
        <taxon>Kalanchoe</taxon>
    </lineage>
</organism>
<dbReference type="GO" id="GO:0005524">
    <property type="term" value="F:ATP binding"/>
    <property type="evidence" value="ECO:0007669"/>
    <property type="project" value="UniProtKB-UniRule"/>
</dbReference>
<feature type="region of interest" description="Disordered" evidence="11">
    <location>
        <begin position="322"/>
        <end position="346"/>
    </location>
</feature>
<keyword evidence="14" id="KW-1185">Reference proteome</keyword>
<dbReference type="InterPro" id="IPR008271">
    <property type="entry name" value="Ser/Thr_kinase_AS"/>
</dbReference>
<evidence type="ECO:0000256" key="5">
    <source>
        <dbReference type="ARBA" id="ARBA00022679"/>
    </source>
</evidence>
<dbReference type="InterPro" id="IPR000270">
    <property type="entry name" value="PB1_dom"/>
</dbReference>
<dbReference type="GO" id="GO:0005737">
    <property type="term" value="C:cytoplasm"/>
    <property type="evidence" value="ECO:0007669"/>
    <property type="project" value="UniProtKB-SubCell"/>
</dbReference>
<keyword evidence="7" id="KW-0418">Kinase</keyword>
<dbReference type="InterPro" id="IPR000719">
    <property type="entry name" value="Prot_kinase_dom"/>
</dbReference>
<feature type="region of interest" description="Disordered" evidence="11">
    <location>
        <begin position="1"/>
        <end position="41"/>
    </location>
</feature>
<comment type="subcellular location">
    <subcellularLocation>
        <location evidence="1">Cytoplasm</location>
    </subcellularLocation>
</comment>
<dbReference type="CDD" id="cd13999">
    <property type="entry name" value="STKc_MAP3K-like"/>
    <property type="match status" value="1"/>
</dbReference>
<evidence type="ECO:0000256" key="2">
    <source>
        <dbReference type="ARBA" id="ARBA00022490"/>
    </source>
</evidence>
<keyword evidence="3" id="KW-0723">Serine/threonine-protein kinase</keyword>
<evidence type="ECO:0000256" key="6">
    <source>
        <dbReference type="ARBA" id="ARBA00022741"/>
    </source>
</evidence>
<evidence type="ECO:0000256" key="11">
    <source>
        <dbReference type="SAM" id="MobiDB-lite"/>
    </source>
</evidence>
<protein>
    <recommendedName>
        <fullName evidence="12">Protein kinase domain-containing protein</fullName>
    </recommendedName>
</protein>
<dbReference type="InterPro" id="IPR050167">
    <property type="entry name" value="Ser_Thr_protein_kinase"/>
</dbReference>
<dbReference type="PROSITE" id="PS50011">
    <property type="entry name" value="PROTEIN_KINASE_DOM"/>
    <property type="match status" value="1"/>
</dbReference>
<dbReference type="GO" id="GO:0010928">
    <property type="term" value="P:regulation of auxin mediated signaling pathway"/>
    <property type="evidence" value="ECO:0007669"/>
    <property type="project" value="UniProtKB-ARBA"/>
</dbReference>
<evidence type="ECO:0000313" key="13">
    <source>
        <dbReference type="EnsemblPlants" id="Kaladp0809s0076.1.v1.1"/>
    </source>
</evidence>
<evidence type="ECO:0000259" key="12">
    <source>
        <dbReference type="PROSITE" id="PS50011"/>
    </source>
</evidence>
<dbReference type="GO" id="GO:0004674">
    <property type="term" value="F:protein serine/threonine kinase activity"/>
    <property type="evidence" value="ECO:0007669"/>
    <property type="project" value="UniProtKB-KW"/>
</dbReference>
<dbReference type="CDD" id="cd06410">
    <property type="entry name" value="PB1_UP2"/>
    <property type="match status" value="1"/>
</dbReference>
<dbReference type="Pfam" id="PF00564">
    <property type="entry name" value="PB1"/>
    <property type="match status" value="1"/>
</dbReference>
<keyword evidence="4" id="KW-0597">Phosphoprotein</keyword>
<dbReference type="GO" id="GO:0009734">
    <property type="term" value="P:auxin-activated signaling pathway"/>
    <property type="evidence" value="ECO:0007669"/>
    <property type="project" value="UniProtKB-KW"/>
</dbReference>
<feature type="binding site" evidence="10">
    <location>
        <position position="845"/>
    </location>
    <ligand>
        <name>ATP</name>
        <dbReference type="ChEBI" id="CHEBI:30616"/>
    </ligand>
</feature>
<dbReference type="Gene3D" id="1.10.510.10">
    <property type="entry name" value="Transferase(Phosphotransferase) domain 1"/>
    <property type="match status" value="1"/>
</dbReference>
<evidence type="ECO:0000256" key="9">
    <source>
        <dbReference type="ARBA" id="ARBA00023294"/>
    </source>
</evidence>
<dbReference type="SMART" id="SM00666">
    <property type="entry name" value="PB1"/>
    <property type="match status" value="1"/>
</dbReference>
<accession>A0A7N0VGP9</accession>
<dbReference type="PANTHER" id="PTHR23257:SF703">
    <property type="entry name" value="KINASE SUPERFAMILY WITH OCTICOSAPEPTIDE_PHOX_BEM1P DOMAIN-CONTAINING PROTEIN"/>
    <property type="match status" value="1"/>
</dbReference>
<dbReference type="Gramene" id="Kaladp0809s0076.1.v1.1">
    <property type="protein sequence ID" value="Kaladp0809s0076.1.v1.1"/>
    <property type="gene ID" value="Kaladp0809s0076.v1.1"/>
</dbReference>
<keyword evidence="8 10" id="KW-0067">ATP-binding</keyword>
<dbReference type="InterPro" id="IPR011009">
    <property type="entry name" value="Kinase-like_dom_sf"/>
</dbReference>